<evidence type="ECO:0000313" key="3">
    <source>
        <dbReference type="EMBL" id="ABZ08466.1"/>
    </source>
</evidence>
<dbReference type="EMBL" id="EU016629">
    <property type="protein sequence ID" value="ABZ08466.1"/>
    <property type="molecule type" value="Genomic_DNA"/>
</dbReference>
<sequence>MHEVMDDLGASSPKAKLTKWPFYVANALILVIVISFLTEPENSLHEWGIALMVMAVCLSAMLFLIPHLVEHFLAISTPEKNRSSHDDGLQQKTYLELKNFQEIISNFGVKVEKLPAIVEKIAQGAGQGDDYSISLAPLEEELRSLRSQLEQDLAEITESLKPIPTEPDPRLPKLIAQVEGLEESIGRIVDNLAEWSATQPPQEKSEEPTSDEQDDPELETEDNLAKVDRILEETKSTEEEPLNQTAELDLELSDEEEQDEVDEEKNEGELEGEAGDSEEEDEEGENDTEEVDGEEEISADPVGVLKGVSQSDVVVAKFIRGIDNDIFIRGEGPGLSWEEGVSMTFVKVGESSWSPSDKSVPIVVQLFKNDEEPDANGKIELEPGEKVEISPDFAD</sequence>
<feature type="transmembrane region" description="Helical" evidence="2">
    <location>
        <begin position="49"/>
        <end position="69"/>
    </location>
</feature>
<reference evidence="3" key="1">
    <citation type="journal article" date="2008" name="ISME J.">
        <title>Genomic patterns of recombination, clonal divergence and environment in marine microbial populations.</title>
        <authorList>
            <person name="Konstantinidis K.T."/>
            <person name="Delong E.F."/>
        </authorList>
    </citation>
    <scope>NUCLEOTIDE SEQUENCE</scope>
</reference>
<name>B3T7A7_9ZZZZ</name>
<keyword evidence="2" id="KW-0812">Transmembrane</keyword>
<feature type="compositionally biased region" description="Acidic residues" evidence="1">
    <location>
        <begin position="208"/>
        <end position="222"/>
    </location>
</feature>
<feature type="transmembrane region" description="Helical" evidence="2">
    <location>
        <begin position="20"/>
        <end position="37"/>
    </location>
</feature>
<feature type="region of interest" description="Disordered" evidence="1">
    <location>
        <begin position="196"/>
        <end position="306"/>
    </location>
</feature>
<feature type="region of interest" description="Disordered" evidence="1">
    <location>
        <begin position="374"/>
        <end position="395"/>
    </location>
</feature>
<feature type="compositionally biased region" description="Acidic residues" evidence="1">
    <location>
        <begin position="248"/>
        <end position="298"/>
    </location>
</feature>
<gene>
    <name evidence="3" type="ORF">ALOHA_HF4000APKG3D20ctg1g14</name>
</gene>
<evidence type="ECO:0000256" key="1">
    <source>
        <dbReference type="SAM" id="MobiDB-lite"/>
    </source>
</evidence>
<keyword evidence="2" id="KW-0472">Membrane</keyword>
<keyword evidence="2" id="KW-1133">Transmembrane helix</keyword>
<evidence type="ECO:0000256" key="2">
    <source>
        <dbReference type="SAM" id="Phobius"/>
    </source>
</evidence>
<proteinExistence type="predicted"/>
<accession>B3T7A7</accession>
<feature type="compositionally biased region" description="Basic and acidic residues" evidence="1">
    <location>
        <begin position="223"/>
        <end position="238"/>
    </location>
</feature>
<protein>
    <submittedName>
        <fullName evidence="3">Uncharacterized protein</fullName>
    </submittedName>
</protein>
<feature type="compositionally biased region" description="Basic and acidic residues" evidence="1">
    <location>
        <begin position="375"/>
        <end position="389"/>
    </location>
</feature>
<organism evidence="3">
    <name type="scientific">uncultured marine microorganism HF4000_APKG3D20</name>
    <dbReference type="NCBI Taxonomy" id="455549"/>
    <lineage>
        <taxon>unclassified sequences</taxon>
        <taxon>environmental samples</taxon>
    </lineage>
</organism>
<dbReference type="AlphaFoldDB" id="B3T7A7"/>